<dbReference type="AlphaFoldDB" id="X0WQF6"/>
<dbReference type="InterPro" id="IPR009752">
    <property type="entry name" value="Phage_Mu_GpJ"/>
</dbReference>
<reference evidence="1" key="1">
    <citation type="journal article" date="2014" name="Front. Microbiol.">
        <title>High frequency of phylogenetically diverse reductive dehalogenase-homologous genes in deep subseafloor sedimentary metagenomes.</title>
        <authorList>
            <person name="Kawai M."/>
            <person name="Futagami T."/>
            <person name="Toyoda A."/>
            <person name="Takaki Y."/>
            <person name="Nishi S."/>
            <person name="Hori S."/>
            <person name="Arai W."/>
            <person name="Tsubouchi T."/>
            <person name="Morono Y."/>
            <person name="Uchiyama I."/>
            <person name="Ito T."/>
            <person name="Fujiyama A."/>
            <person name="Inagaki F."/>
            <person name="Takami H."/>
        </authorList>
    </citation>
    <scope>NUCLEOTIDE SEQUENCE</scope>
    <source>
        <strain evidence="1">Expedition CK06-06</strain>
    </source>
</reference>
<sequence>MAYITITQLSARLGSTLYARLTDRVNGTSADAAVAQQIVDEAEAVADNYLSVRYAT</sequence>
<comment type="caution">
    <text evidence="1">The sequence shown here is derived from an EMBL/GenBank/DDBJ whole genome shotgun (WGS) entry which is preliminary data.</text>
</comment>
<evidence type="ECO:0000313" key="1">
    <source>
        <dbReference type="EMBL" id="GAG33214.1"/>
    </source>
</evidence>
<name>X0WQF6_9ZZZZ</name>
<dbReference type="Pfam" id="PF07030">
    <property type="entry name" value="Phage_Mu_Gp36"/>
    <property type="match status" value="1"/>
</dbReference>
<protein>
    <submittedName>
        <fullName evidence="1">Uncharacterized protein</fullName>
    </submittedName>
</protein>
<proteinExistence type="predicted"/>
<gene>
    <name evidence="1" type="ORF">S01H1_61328</name>
</gene>
<dbReference type="EMBL" id="BARS01040206">
    <property type="protein sequence ID" value="GAG33214.1"/>
    <property type="molecule type" value="Genomic_DNA"/>
</dbReference>
<accession>X0WQF6</accession>
<organism evidence="1">
    <name type="scientific">marine sediment metagenome</name>
    <dbReference type="NCBI Taxonomy" id="412755"/>
    <lineage>
        <taxon>unclassified sequences</taxon>
        <taxon>metagenomes</taxon>
        <taxon>ecological metagenomes</taxon>
    </lineage>
</organism>
<feature type="non-terminal residue" evidence="1">
    <location>
        <position position="56"/>
    </location>
</feature>